<keyword evidence="2" id="KW-0378">Hydrolase</keyword>
<dbReference type="EMBL" id="FOKJ01000174">
    <property type="protein sequence ID" value="SFB64898.1"/>
    <property type="molecule type" value="Genomic_DNA"/>
</dbReference>
<gene>
    <name evidence="2" type="ORF">SAMN04244571_04746</name>
</gene>
<evidence type="ECO:0000313" key="3">
    <source>
        <dbReference type="Proteomes" id="UP000198861"/>
    </source>
</evidence>
<dbReference type="InterPro" id="IPR038717">
    <property type="entry name" value="Tc1-like_DDE_dom"/>
</dbReference>
<keyword evidence="2" id="KW-0540">Nuclease</keyword>
<keyword evidence="3" id="KW-1185">Reference proteome</keyword>
<keyword evidence="2" id="KW-0255">Endonuclease</keyword>
<dbReference type="GO" id="GO:0004519">
    <property type="term" value="F:endonuclease activity"/>
    <property type="evidence" value="ECO:0007669"/>
    <property type="project" value="UniProtKB-KW"/>
</dbReference>
<sequence length="234" mass="27236">KKNELKPWRKVGWVIPPEASGEFVAAMEQVLDVYSRPHDPAHPVVCMDETPRQLIRQVREPREAVPGHPGREDYEYERAGTCNVFVACEPLAGRRIAKVTEYKKRQAWALFLQDIAQAWSGAERITLVMDNLNTHSAASLYETFMPEQAKALRDRFEFVYTPKHGSWLNMAEIEINILVGQCLDRRIDSLERMRQEVAAWQQRRNQLDAKINWQFTTRDARVKLRSLYPQIEVC</sequence>
<dbReference type="Pfam" id="PF13358">
    <property type="entry name" value="DDE_3"/>
    <property type="match status" value="1"/>
</dbReference>
<protein>
    <submittedName>
        <fullName evidence="2">DDE superfamily endonuclease</fullName>
    </submittedName>
</protein>
<feature type="non-terminal residue" evidence="2">
    <location>
        <position position="1"/>
    </location>
</feature>
<name>A0A1I1CVG1_9GAMM</name>
<dbReference type="Proteomes" id="UP000198861">
    <property type="component" value="Unassembled WGS sequence"/>
</dbReference>
<evidence type="ECO:0000313" key="2">
    <source>
        <dbReference type="EMBL" id="SFB64898.1"/>
    </source>
</evidence>
<accession>A0A1I1CVG1</accession>
<proteinExistence type="predicted"/>
<dbReference type="InterPro" id="IPR047655">
    <property type="entry name" value="Transpos_IS630-like"/>
</dbReference>
<dbReference type="NCBIfam" id="NF033545">
    <property type="entry name" value="transpos_IS630"/>
    <property type="match status" value="1"/>
</dbReference>
<comment type="caution">
    <text evidence="2">The sequence shown here is derived from an EMBL/GenBank/DDBJ whole genome shotgun (WGS) entry which is preliminary data.</text>
</comment>
<organism evidence="2 3">
    <name type="scientific">Azotobacter beijerinckii</name>
    <dbReference type="NCBI Taxonomy" id="170623"/>
    <lineage>
        <taxon>Bacteria</taxon>
        <taxon>Pseudomonadati</taxon>
        <taxon>Pseudomonadota</taxon>
        <taxon>Gammaproteobacteria</taxon>
        <taxon>Pseudomonadales</taxon>
        <taxon>Pseudomonadaceae</taxon>
        <taxon>Azotobacter</taxon>
    </lineage>
</organism>
<dbReference type="RefSeq" id="WP_141108134.1">
    <property type="nucleotide sequence ID" value="NZ_FOKJ01000174.1"/>
</dbReference>
<feature type="domain" description="Tc1-like transposase DDE" evidence="1">
    <location>
        <begin position="43"/>
        <end position="193"/>
    </location>
</feature>
<reference evidence="2 3" key="1">
    <citation type="submission" date="2016-10" db="EMBL/GenBank/DDBJ databases">
        <authorList>
            <person name="Varghese N."/>
            <person name="Submissions S."/>
        </authorList>
    </citation>
    <scope>NUCLEOTIDE SEQUENCE [LARGE SCALE GENOMIC DNA]</scope>
    <source>
        <strain evidence="2 3">DSM 282</strain>
    </source>
</reference>
<evidence type="ECO:0000259" key="1">
    <source>
        <dbReference type="Pfam" id="PF13358"/>
    </source>
</evidence>